<dbReference type="Gene3D" id="3.40.50.720">
    <property type="entry name" value="NAD(P)-binding Rossmann-like Domain"/>
    <property type="match status" value="1"/>
</dbReference>
<proteinExistence type="predicted"/>
<dbReference type="RefSeq" id="WP_328776079.1">
    <property type="nucleotide sequence ID" value="NZ_CP108057.1"/>
</dbReference>
<keyword evidence="3" id="KW-1185">Reference proteome</keyword>
<reference evidence="2" key="1">
    <citation type="submission" date="2022-10" db="EMBL/GenBank/DDBJ databases">
        <title>The complete genomes of actinobacterial strains from the NBC collection.</title>
        <authorList>
            <person name="Joergensen T.S."/>
            <person name="Alvarez Arevalo M."/>
            <person name="Sterndorff E.B."/>
            <person name="Faurdal D."/>
            <person name="Vuksanovic O."/>
            <person name="Mourched A.-S."/>
            <person name="Charusanti P."/>
            <person name="Shaw S."/>
            <person name="Blin K."/>
            <person name="Weber T."/>
        </authorList>
    </citation>
    <scope>NUCLEOTIDE SEQUENCE</scope>
    <source>
        <strain evidence="2">NBC_00283</strain>
    </source>
</reference>
<accession>A0ABZ1RLE7</accession>
<evidence type="ECO:0000259" key="1">
    <source>
        <dbReference type="Pfam" id="PF01370"/>
    </source>
</evidence>
<organism evidence="2 3">
    <name type="scientific">Streptomyces goshikiensis</name>
    <dbReference type="NCBI Taxonomy" id="1942"/>
    <lineage>
        <taxon>Bacteria</taxon>
        <taxon>Bacillati</taxon>
        <taxon>Actinomycetota</taxon>
        <taxon>Actinomycetes</taxon>
        <taxon>Kitasatosporales</taxon>
        <taxon>Streptomycetaceae</taxon>
        <taxon>Streptomyces</taxon>
    </lineage>
</organism>
<dbReference type="EMBL" id="CP108057">
    <property type="protein sequence ID" value="WUO47325.1"/>
    <property type="molecule type" value="Genomic_DNA"/>
</dbReference>
<evidence type="ECO:0000313" key="2">
    <source>
        <dbReference type="EMBL" id="WUO47325.1"/>
    </source>
</evidence>
<dbReference type="InterPro" id="IPR001509">
    <property type="entry name" value="Epimerase_deHydtase"/>
</dbReference>
<sequence length="338" mass="35704">MRLLVLGGTVFLGKAFVADAHARGWEVTTFHRGRSGADLPGVRAVHGDRENPADLARLASEGPWDAVVDVCGYSPDVVGEAVRALTGRAGAYLFVSSVTALAPWPAAPVDDAAPLHPCDPDAGPEDAPYATLKAGCERVVERDFAGRTLILRPGVVIGPGDRMRRVTHWLSRAARGGRMLAGGDPGGTLQLIDARDVAAFGLDRLAAGGSGAYLTTGTPANATWAGLLGECAALTGSDVTVEWTDDAFLAGQGVAPFAALPFWTPPAAQFAAVWEFSSQRALADGLRCRPVLESVRDTWDWLNTPDGREEAFGEYRFPDRTLSAAREAEILAAWDSRG</sequence>
<feature type="domain" description="NAD-dependent epimerase/dehydratase" evidence="1">
    <location>
        <begin position="4"/>
        <end position="199"/>
    </location>
</feature>
<dbReference type="Proteomes" id="UP001432075">
    <property type="component" value="Chromosome"/>
</dbReference>
<gene>
    <name evidence="2" type="ORF">OHU17_16510</name>
</gene>
<name>A0ABZ1RLE7_9ACTN</name>
<evidence type="ECO:0000313" key="3">
    <source>
        <dbReference type="Proteomes" id="UP001432075"/>
    </source>
</evidence>
<dbReference type="SUPFAM" id="SSF51735">
    <property type="entry name" value="NAD(P)-binding Rossmann-fold domains"/>
    <property type="match status" value="1"/>
</dbReference>
<dbReference type="Pfam" id="PF01370">
    <property type="entry name" value="Epimerase"/>
    <property type="match status" value="1"/>
</dbReference>
<dbReference type="InterPro" id="IPR036291">
    <property type="entry name" value="NAD(P)-bd_dom_sf"/>
</dbReference>
<protein>
    <submittedName>
        <fullName evidence="2">NAD-dependent epimerase/dehydratase family protein</fullName>
    </submittedName>
</protein>